<proteinExistence type="predicted"/>
<dbReference type="AlphaFoldDB" id="A0AAD8AY35"/>
<evidence type="ECO:0000313" key="2">
    <source>
        <dbReference type="EMBL" id="KAK0043839.1"/>
    </source>
</evidence>
<dbReference type="Proteomes" id="UP001233172">
    <property type="component" value="Unassembled WGS sequence"/>
</dbReference>
<comment type="caution">
    <text evidence="2">The sequence shown here is derived from an EMBL/GenBank/DDBJ whole genome shotgun (WGS) entry which is preliminary data.</text>
</comment>
<evidence type="ECO:0000313" key="3">
    <source>
        <dbReference type="Proteomes" id="UP001233172"/>
    </source>
</evidence>
<dbReference type="EMBL" id="JASAOG010000210">
    <property type="protein sequence ID" value="KAK0043839.1"/>
    <property type="molecule type" value="Genomic_DNA"/>
</dbReference>
<gene>
    <name evidence="2" type="ORF">Bpfe_026721</name>
</gene>
<keyword evidence="1" id="KW-0812">Transmembrane</keyword>
<protein>
    <submittedName>
        <fullName evidence="2">Uncharacterized protein</fullName>
    </submittedName>
</protein>
<evidence type="ECO:0000256" key="1">
    <source>
        <dbReference type="SAM" id="Phobius"/>
    </source>
</evidence>
<accession>A0AAD8AY35</accession>
<feature type="transmembrane region" description="Helical" evidence="1">
    <location>
        <begin position="6"/>
        <end position="28"/>
    </location>
</feature>
<keyword evidence="1" id="KW-0472">Membrane</keyword>
<reference evidence="2" key="2">
    <citation type="submission" date="2023-04" db="EMBL/GenBank/DDBJ databases">
        <authorList>
            <person name="Bu L."/>
            <person name="Lu L."/>
            <person name="Laidemitt M.R."/>
            <person name="Zhang S.M."/>
            <person name="Mutuku M."/>
            <person name="Mkoji G."/>
            <person name="Steinauer M."/>
            <person name="Loker E.S."/>
        </authorList>
    </citation>
    <scope>NUCLEOTIDE SEQUENCE</scope>
    <source>
        <strain evidence="2">KasaAsao</strain>
        <tissue evidence="2">Whole Snail</tissue>
    </source>
</reference>
<sequence>MDFEIVGSVLGVGVLLVVMAVVLIVWMCRNGKLLWKTKEGQCTARVTSFRRIYTNESSALTTEQVVTIHQHHEIKAEESFYELSNSASCCHLKTLATDDLKPSDQEYVMVKTPTDCCETNHYMTPINTVQPSIYSTECLGALSSKLEISSLSDSPSASLTQQESVNSVAHSLCDIHSSLNTNRHSTETNFSEIYDVPSTAGAFSNALVKRPTEPQNKPCLHLRLEGKENSPHKNIQSKLSRIRNEAEEESDIYVIPRSNEASTKTQNKPSLQCGFEAIVDTTIHSKDGLSINKAGDKSDIYVIPRSNELSTNCFYSKKLNKPSLQSGFKILVDKTIHCNDGLSINRTGDNSDTYAIPRSTEEIRNASLIEQSRQASQISLQGCKNVNKTLRTEASQPILNDNNEINSIHGTESSVKARTLKVSANSVLGVCPAEASDGIMQSNSSTNDISPEKLSEMQFKEATLSDVNVELRKCEVPTNSQIDNRKDGNFPSDTALNELEDKSDLLNHDYVNVKLIRLSMQYNDIQACATVYNSTLTKPFCSKADEGIIVSESANLDSSNTFSTTQDSLEEVYDYPPSSSVMLKQYS</sequence>
<organism evidence="2 3">
    <name type="scientific">Biomphalaria pfeifferi</name>
    <name type="common">Bloodfluke planorb</name>
    <name type="synonym">Freshwater snail</name>
    <dbReference type="NCBI Taxonomy" id="112525"/>
    <lineage>
        <taxon>Eukaryota</taxon>
        <taxon>Metazoa</taxon>
        <taxon>Spiralia</taxon>
        <taxon>Lophotrochozoa</taxon>
        <taxon>Mollusca</taxon>
        <taxon>Gastropoda</taxon>
        <taxon>Heterobranchia</taxon>
        <taxon>Euthyneura</taxon>
        <taxon>Panpulmonata</taxon>
        <taxon>Hygrophila</taxon>
        <taxon>Lymnaeoidea</taxon>
        <taxon>Planorbidae</taxon>
        <taxon>Biomphalaria</taxon>
    </lineage>
</organism>
<keyword evidence="3" id="KW-1185">Reference proteome</keyword>
<reference evidence="2" key="1">
    <citation type="journal article" date="2023" name="PLoS Negl. Trop. Dis.">
        <title>A genome sequence for Biomphalaria pfeifferi, the major vector snail for the human-infecting parasite Schistosoma mansoni.</title>
        <authorList>
            <person name="Bu L."/>
            <person name="Lu L."/>
            <person name="Laidemitt M.R."/>
            <person name="Zhang S.M."/>
            <person name="Mutuku M."/>
            <person name="Mkoji G."/>
            <person name="Steinauer M."/>
            <person name="Loker E.S."/>
        </authorList>
    </citation>
    <scope>NUCLEOTIDE SEQUENCE</scope>
    <source>
        <strain evidence="2">KasaAsao</strain>
    </source>
</reference>
<name>A0AAD8AY35_BIOPF</name>
<keyword evidence="1" id="KW-1133">Transmembrane helix</keyword>